<gene>
    <name evidence="1" type="ORF">M3D15_04675</name>
</gene>
<dbReference type="EMBL" id="JALXSQ010000013">
    <property type="protein sequence ID" value="MCT2042629.1"/>
    <property type="molecule type" value="Genomic_DNA"/>
</dbReference>
<name>A0ABT2HWD7_9MICO</name>
<comment type="caution">
    <text evidence="1">The sequence shown here is derived from an EMBL/GenBank/DDBJ whole genome shotgun (WGS) entry which is preliminary data.</text>
</comment>
<accession>A0ABT2HWD7</accession>
<dbReference type="Proteomes" id="UP001525379">
    <property type="component" value="Unassembled WGS sequence"/>
</dbReference>
<sequence length="189" mass="20935">MKKTISTKDGTLKWAAARAGDMLRLGESRFKVVEVSAVGTTELYVGINDPYVILSQAAWSELGAHLERDVEEHPHGLLPTEKMAHIVLGDGRHLVNVSRSGGWLERDSVWHSREAAQELADMHGFVRLVPESEVEAARREGRLQAIREAALEVSMLALGDKYTPHREYADARIHARFPEAFTQDGGAQA</sequence>
<keyword evidence="2" id="KW-1185">Reference proteome</keyword>
<dbReference type="RefSeq" id="WP_260104091.1">
    <property type="nucleotide sequence ID" value="NZ_JALXSQ010000013.1"/>
</dbReference>
<reference evidence="1 2" key="1">
    <citation type="submission" date="2022-04" db="EMBL/GenBank/DDBJ databases">
        <title>Human microbiome associated bacterial genomes.</title>
        <authorList>
            <person name="Sandstrom S."/>
            <person name="Salamzade R."/>
            <person name="Kalan L.R."/>
        </authorList>
    </citation>
    <scope>NUCLEOTIDE SEQUENCE [LARGE SCALE GENOMIC DNA]</scope>
    <source>
        <strain evidence="2">p3-SID1799</strain>
    </source>
</reference>
<proteinExistence type="predicted"/>
<evidence type="ECO:0000313" key="2">
    <source>
        <dbReference type="Proteomes" id="UP001525379"/>
    </source>
</evidence>
<organism evidence="1 2">
    <name type="scientific">Pseudoclavibacter albus</name>
    <dbReference type="NCBI Taxonomy" id="272241"/>
    <lineage>
        <taxon>Bacteria</taxon>
        <taxon>Bacillati</taxon>
        <taxon>Actinomycetota</taxon>
        <taxon>Actinomycetes</taxon>
        <taxon>Micrococcales</taxon>
        <taxon>Microbacteriaceae</taxon>
        <taxon>Pseudoclavibacter</taxon>
    </lineage>
</organism>
<protein>
    <submittedName>
        <fullName evidence="1">Uncharacterized protein</fullName>
    </submittedName>
</protein>
<evidence type="ECO:0000313" key="1">
    <source>
        <dbReference type="EMBL" id="MCT2042629.1"/>
    </source>
</evidence>